<feature type="domain" description="Chitin-binding type-2" evidence="7">
    <location>
        <begin position="238"/>
        <end position="284"/>
    </location>
</feature>
<feature type="domain" description="Chitin-binding type-2" evidence="7">
    <location>
        <begin position="594"/>
        <end position="648"/>
    </location>
</feature>
<gene>
    <name evidence="8" type="primary">Dmoj\GI13784</name>
    <name evidence="8" type="ORF">Dmoj_GI13784</name>
</gene>
<keyword evidence="3" id="KW-0677">Repeat</keyword>
<evidence type="ECO:0000256" key="1">
    <source>
        <dbReference type="ARBA" id="ARBA00022669"/>
    </source>
</evidence>
<dbReference type="InParanoid" id="A0A0Q9XQ51"/>
<feature type="domain" description="Chitin-binding type-2" evidence="7">
    <location>
        <begin position="459"/>
        <end position="513"/>
    </location>
</feature>
<accession>A0A0Q9XQ51</accession>
<dbReference type="Gene3D" id="2.170.140.10">
    <property type="entry name" value="Chitin binding domain"/>
    <property type="match status" value="6"/>
</dbReference>
<dbReference type="InterPro" id="IPR002557">
    <property type="entry name" value="Chitin-bd_dom"/>
</dbReference>
<dbReference type="PANTHER" id="PTHR23301:SF0">
    <property type="entry name" value="CHITIN-BINDING TYPE-2 DOMAIN-CONTAINING PROTEIN-RELATED"/>
    <property type="match status" value="1"/>
</dbReference>
<dbReference type="Proteomes" id="UP000009192">
    <property type="component" value="Unassembled WGS sequence"/>
</dbReference>
<protein>
    <recommendedName>
        <fullName evidence="7">Chitin-binding type-2 domain-containing protein</fullName>
    </recommendedName>
</protein>
<evidence type="ECO:0000313" key="9">
    <source>
        <dbReference type="Proteomes" id="UP000009192"/>
    </source>
</evidence>
<feature type="domain" description="Chitin-binding type-2" evidence="7">
    <location>
        <begin position="385"/>
        <end position="428"/>
    </location>
</feature>
<dbReference type="OrthoDB" id="6020543at2759"/>
<keyword evidence="9" id="KW-1185">Reference proteome</keyword>
<feature type="domain" description="Chitin-binding type-2" evidence="7">
    <location>
        <begin position="120"/>
        <end position="157"/>
    </location>
</feature>
<evidence type="ECO:0000256" key="2">
    <source>
        <dbReference type="ARBA" id="ARBA00022729"/>
    </source>
</evidence>
<evidence type="ECO:0000256" key="5">
    <source>
        <dbReference type="ARBA" id="ARBA00023180"/>
    </source>
</evidence>
<dbReference type="Gene3D" id="3.20.20.80">
    <property type="entry name" value="Glycosidases"/>
    <property type="match status" value="1"/>
</dbReference>
<feature type="domain" description="Chitin-binding type-2" evidence="7">
    <location>
        <begin position="47"/>
        <end position="104"/>
    </location>
</feature>
<reference evidence="8 9" key="1">
    <citation type="journal article" date="2007" name="Nature">
        <title>Evolution of genes and genomes on the Drosophila phylogeny.</title>
        <authorList>
            <consortium name="Drosophila 12 Genomes Consortium"/>
            <person name="Clark A.G."/>
            <person name="Eisen M.B."/>
            <person name="Smith D.R."/>
            <person name="Bergman C.M."/>
            <person name="Oliver B."/>
            <person name="Markow T.A."/>
            <person name="Kaufman T.C."/>
            <person name="Kellis M."/>
            <person name="Gelbart W."/>
            <person name="Iyer V.N."/>
            <person name="Pollard D.A."/>
            <person name="Sackton T.B."/>
            <person name="Larracuente A.M."/>
            <person name="Singh N.D."/>
            <person name="Abad J.P."/>
            <person name="Abt D.N."/>
            <person name="Adryan B."/>
            <person name="Aguade M."/>
            <person name="Akashi H."/>
            <person name="Anderson W.W."/>
            <person name="Aquadro C.F."/>
            <person name="Ardell D.H."/>
            <person name="Arguello R."/>
            <person name="Artieri C.G."/>
            <person name="Barbash D.A."/>
            <person name="Barker D."/>
            <person name="Barsanti P."/>
            <person name="Batterham P."/>
            <person name="Batzoglou S."/>
            <person name="Begun D."/>
            <person name="Bhutkar A."/>
            <person name="Blanco E."/>
            <person name="Bosak S.A."/>
            <person name="Bradley R.K."/>
            <person name="Brand A.D."/>
            <person name="Brent M.R."/>
            <person name="Brooks A.N."/>
            <person name="Brown R.H."/>
            <person name="Butlin R.K."/>
            <person name="Caggese C."/>
            <person name="Calvi B.R."/>
            <person name="Bernardo de Carvalho A."/>
            <person name="Caspi A."/>
            <person name="Castrezana S."/>
            <person name="Celniker S.E."/>
            <person name="Chang J.L."/>
            <person name="Chapple C."/>
            <person name="Chatterji S."/>
            <person name="Chinwalla A."/>
            <person name="Civetta A."/>
            <person name="Clifton S.W."/>
            <person name="Comeron J.M."/>
            <person name="Costello J.C."/>
            <person name="Coyne J.A."/>
            <person name="Daub J."/>
            <person name="David R.G."/>
            <person name="Delcher A.L."/>
            <person name="Delehaunty K."/>
            <person name="Do C.B."/>
            <person name="Ebling H."/>
            <person name="Edwards K."/>
            <person name="Eickbush T."/>
            <person name="Evans J.D."/>
            <person name="Filipski A."/>
            <person name="Findeiss S."/>
            <person name="Freyhult E."/>
            <person name="Fulton L."/>
            <person name="Fulton R."/>
            <person name="Garcia A.C."/>
            <person name="Gardiner A."/>
            <person name="Garfield D.A."/>
            <person name="Garvin B.E."/>
            <person name="Gibson G."/>
            <person name="Gilbert D."/>
            <person name="Gnerre S."/>
            <person name="Godfrey J."/>
            <person name="Good R."/>
            <person name="Gotea V."/>
            <person name="Gravely B."/>
            <person name="Greenberg A.J."/>
            <person name="Griffiths-Jones S."/>
            <person name="Gross S."/>
            <person name="Guigo R."/>
            <person name="Gustafson E.A."/>
            <person name="Haerty W."/>
            <person name="Hahn M.W."/>
            <person name="Halligan D.L."/>
            <person name="Halpern A.L."/>
            <person name="Halter G.M."/>
            <person name="Han M.V."/>
            <person name="Heger A."/>
            <person name="Hillier L."/>
            <person name="Hinrichs A.S."/>
            <person name="Holmes I."/>
            <person name="Hoskins R.A."/>
            <person name="Hubisz M.J."/>
            <person name="Hultmark D."/>
            <person name="Huntley M.A."/>
            <person name="Jaffe D.B."/>
            <person name="Jagadeeshan S."/>
            <person name="Jeck W.R."/>
            <person name="Johnson J."/>
            <person name="Jones C.D."/>
            <person name="Jordan W.C."/>
            <person name="Karpen G.H."/>
            <person name="Kataoka E."/>
            <person name="Keightley P.D."/>
            <person name="Kheradpour P."/>
            <person name="Kirkness E.F."/>
            <person name="Koerich L.B."/>
            <person name="Kristiansen K."/>
            <person name="Kudrna D."/>
            <person name="Kulathinal R.J."/>
            <person name="Kumar S."/>
            <person name="Kwok R."/>
            <person name="Lander E."/>
            <person name="Langley C.H."/>
            <person name="Lapoint R."/>
            <person name="Lazzaro B.P."/>
            <person name="Lee S.J."/>
            <person name="Levesque L."/>
            <person name="Li R."/>
            <person name="Lin C.F."/>
            <person name="Lin M.F."/>
            <person name="Lindblad-Toh K."/>
            <person name="Llopart A."/>
            <person name="Long M."/>
            <person name="Low L."/>
            <person name="Lozovsky E."/>
            <person name="Lu J."/>
            <person name="Luo M."/>
            <person name="Machado C.A."/>
            <person name="Makalowski W."/>
            <person name="Marzo M."/>
            <person name="Matsuda M."/>
            <person name="Matzkin L."/>
            <person name="McAllister B."/>
            <person name="McBride C.S."/>
            <person name="McKernan B."/>
            <person name="McKernan K."/>
            <person name="Mendez-Lago M."/>
            <person name="Minx P."/>
            <person name="Mollenhauer M.U."/>
            <person name="Montooth K."/>
            <person name="Mount S.M."/>
            <person name="Mu X."/>
            <person name="Myers E."/>
            <person name="Negre B."/>
            <person name="Newfeld S."/>
            <person name="Nielsen R."/>
            <person name="Noor M.A."/>
            <person name="O'Grady P."/>
            <person name="Pachter L."/>
            <person name="Papaceit M."/>
            <person name="Parisi M.J."/>
            <person name="Parisi M."/>
            <person name="Parts L."/>
            <person name="Pedersen J.S."/>
            <person name="Pesole G."/>
            <person name="Phillippy A.M."/>
            <person name="Ponting C.P."/>
            <person name="Pop M."/>
            <person name="Porcelli D."/>
            <person name="Powell J.R."/>
            <person name="Prohaska S."/>
            <person name="Pruitt K."/>
            <person name="Puig M."/>
            <person name="Quesneville H."/>
            <person name="Ram K.R."/>
            <person name="Rand D."/>
            <person name="Rasmussen M.D."/>
            <person name="Reed L.K."/>
            <person name="Reenan R."/>
            <person name="Reily A."/>
            <person name="Remington K.A."/>
            <person name="Rieger T.T."/>
            <person name="Ritchie M.G."/>
            <person name="Robin C."/>
            <person name="Rogers Y.H."/>
            <person name="Rohde C."/>
            <person name="Rozas J."/>
            <person name="Rubenfield M.J."/>
            <person name="Ruiz A."/>
            <person name="Russo S."/>
            <person name="Salzberg S.L."/>
            <person name="Sanchez-Gracia A."/>
            <person name="Saranga D.J."/>
            <person name="Sato H."/>
            <person name="Schaeffer S.W."/>
            <person name="Schatz M.C."/>
            <person name="Schlenke T."/>
            <person name="Schwartz R."/>
            <person name="Segarra C."/>
            <person name="Singh R.S."/>
            <person name="Sirot L."/>
            <person name="Sirota M."/>
            <person name="Sisneros N.B."/>
            <person name="Smith C.D."/>
            <person name="Smith T.F."/>
            <person name="Spieth J."/>
            <person name="Stage D.E."/>
            <person name="Stark A."/>
            <person name="Stephan W."/>
            <person name="Strausberg R.L."/>
            <person name="Strempel S."/>
            <person name="Sturgill D."/>
            <person name="Sutton G."/>
            <person name="Sutton G.G."/>
            <person name="Tao W."/>
            <person name="Teichmann S."/>
            <person name="Tobari Y.N."/>
            <person name="Tomimura Y."/>
            <person name="Tsolas J.M."/>
            <person name="Valente V.L."/>
            <person name="Venter E."/>
            <person name="Venter J.C."/>
            <person name="Vicario S."/>
            <person name="Vieira F.G."/>
            <person name="Vilella A.J."/>
            <person name="Villasante A."/>
            <person name="Walenz B."/>
            <person name="Wang J."/>
            <person name="Wasserman M."/>
            <person name="Watts T."/>
            <person name="Wilson D."/>
            <person name="Wilson R.K."/>
            <person name="Wing R.A."/>
            <person name="Wolfner M.F."/>
            <person name="Wong A."/>
            <person name="Wong G.K."/>
            <person name="Wu C.I."/>
            <person name="Wu G."/>
            <person name="Yamamoto D."/>
            <person name="Yang H.P."/>
            <person name="Yang S.P."/>
            <person name="Yorke J.A."/>
            <person name="Yoshida K."/>
            <person name="Zdobnov E."/>
            <person name="Zhang P."/>
            <person name="Zhang Y."/>
            <person name="Zimin A.V."/>
            <person name="Baldwin J."/>
            <person name="Abdouelleil A."/>
            <person name="Abdulkadir J."/>
            <person name="Abebe A."/>
            <person name="Abera B."/>
            <person name="Abreu J."/>
            <person name="Acer S.C."/>
            <person name="Aftuck L."/>
            <person name="Alexander A."/>
            <person name="An P."/>
            <person name="Anderson E."/>
            <person name="Anderson S."/>
            <person name="Arachi H."/>
            <person name="Azer M."/>
            <person name="Bachantsang P."/>
            <person name="Barry A."/>
            <person name="Bayul T."/>
            <person name="Berlin A."/>
            <person name="Bessette D."/>
            <person name="Bloom T."/>
            <person name="Blye J."/>
            <person name="Boguslavskiy L."/>
            <person name="Bonnet C."/>
            <person name="Boukhgalter B."/>
            <person name="Bourzgui I."/>
            <person name="Brown A."/>
            <person name="Cahill P."/>
            <person name="Channer S."/>
            <person name="Cheshatsang Y."/>
            <person name="Chuda L."/>
            <person name="Citroen M."/>
            <person name="Collymore A."/>
            <person name="Cooke P."/>
            <person name="Costello M."/>
            <person name="D'Aco K."/>
            <person name="Daza R."/>
            <person name="De Haan G."/>
            <person name="DeGray S."/>
            <person name="DeMaso C."/>
            <person name="Dhargay N."/>
            <person name="Dooley K."/>
            <person name="Dooley E."/>
            <person name="Doricent M."/>
            <person name="Dorje P."/>
            <person name="Dorjee K."/>
            <person name="Dupes A."/>
            <person name="Elong R."/>
            <person name="Falk J."/>
            <person name="Farina A."/>
            <person name="Faro S."/>
            <person name="Ferguson D."/>
            <person name="Fisher S."/>
            <person name="Foley C.D."/>
            <person name="Franke A."/>
            <person name="Friedrich D."/>
            <person name="Gadbois L."/>
            <person name="Gearin G."/>
            <person name="Gearin C.R."/>
            <person name="Giannoukos G."/>
            <person name="Goode T."/>
            <person name="Graham J."/>
            <person name="Grandbois E."/>
            <person name="Grewal S."/>
            <person name="Gyaltsen K."/>
            <person name="Hafez N."/>
            <person name="Hagos B."/>
            <person name="Hall J."/>
            <person name="Henson C."/>
            <person name="Hollinger A."/>
            <person name="Honan T."/>
            <person name="Huard M.D."/>
            <person name="Hughes L."/>
            <person name="Hurhula B."/>
            <person name="Husby M.E."/>
            <person name="Kamat A."/>
            <person name="Kanga B."/>
            <person name="Kashin S."/>
            <person name="Khazanovich D."/>
            <person name="Kisner P."/>
            <person name="Lance K."/>
            <person name="Lara M."/>
            <person name="Lee W."/>
            <person name="Lennon N."/>
            <person name="Letendre F."/>
            <person name="LeVine R."/>
            <person name="Lipovsky A."/>
            <person name="Liu X."/>
            <person name="Liu J."/>
            <person name="Liu S."/>
            <person name="Lokyitsang T."/>
            <person name="Lokyitsang Y."/>
            <person name="Lubonja R."/>
            <person name="Lui A."/>
            <person name="MacDonald P."/>
            <person name="Magnisalis V."/>
            <person name="Maru K."/>
            <person name="Matthews C."/>
            <person name="McCusker W."/>
            <person name="McDonough S."/>
            <person name="Mehta T."/>
            <person name="Meldrim J."/>
            <person name="Meneus L."/>
            <person name="Mihai O."/>
            <person name="Mihalev A."/>
            <person name="Mihova T."/>
            <person name="Mittelman R."/>
            <person name="Mlenga V."/>
            <person name="Montmayeur A."/>
            <person name="Mulrain L."/>
            <person name="Navidi A."/>
            <person name="Naylor J."/>
            <person name="Negash T."/>
            <person name="Nguyen T."/>
            <person name="Nguyen N."/>
            <person name="Nicol R."/>
            <person name="Norbu C."/>
            <person name="Norbu N."/>
            <person name="Novod N."/>
            <person name="O'Neill B."/>
            <person name="Osman S."/>
            <person name="Markiewicz E."/>
            <person name="Oyono O.L."/>
            <person name="Patti C."/>
            <person name="Phunkhang P."/>
            <person name="Pierre F."/>
            <person name="Priest M."/>
            <person name="Raghuraman S."/>
            <person name="Rege F."/>
            <person name="Reyes R."/>
            <person name="Rise C."/>
            <person name="Rogov P."/>
            <person name="Ross K."/>
            <person name="Ryan E."/>
            <person name="Settipalli S."/>
            <person name="Shea T."/>
            <person name="Sherpa N."/>
            <person name="Shi L."/>
            <person name="Shih D."/>
            <person name="Sparrow T."/>
            <person name="Spaulding J."/>
            <person name="Stalker J."/>
            <person name="Stange-Thomann N."/>
            <person name="Stavropoulos S."/>
            <person name="Stone C."/>
            <person name="Strader C."/>
            <person name="Tesfaye S."/>
            <person name="Thomson T."/>
            <person name="Thoulutsang Y."/>
            <person name="Thoulutsang D."/>
            <person name="Topham K."/>
            <person name="Topping I."/>
            <person name="Tsamla T."/>
            <person name="Vassiliev H."/>
            <person name="Vo A."/>
            <person name="Wangchuk T."/>
            <person name="Wangdi T."/>
            <person name="Weiand M."/>
            <person name="Wilkinson J."/>
            <person name="Wilson A."/>
            <person name="Yadav S."/>
            <person name="Young G."/>
            <person name="Yu Q."/>
            <person name="Zembek L."/>
            <person name="Zhong D."/>
            <person name="Zimmer A."/>
            <person name="Zwirko Z."/>
            <person name="Jaffe D.B."/>
            <person name="Alvarez P."/>
            <person name="Brockman W."/>
            <person name="Butler J."/>
            <person name="Chin C."/>
            <person name="Gnerre S."/>
            <person name="Grabherr M."/>
            <person name="Kleber M."/>
            <person name="Mauceli E."/>
            <person name="MacCallum I."/>
        </authorList>
    </citation>
    <scope>NUCLEOTIDE SEQUENCE [LARGE SCALE GENOMIC DNA]</scope>
    <source>
        <strain evidence="9">Tucson 15081-1352.22</strain>
    </source>
</reference>
<name>A0A0Q9XQ51_DROMO</name>
<dbReference type="PANTHER" id="PTHR23301">
    <property type="entry name" value="CHITIN BINDING PERITROPHIN-A"/>
    <property type="match status" value="1"/>
</dbReference>
<evidence type="ECO:0000256" key="3">
    <source>
        <dbReference type="ARBA" id="ARBA00022737"/>
    </source>
</evidence>
<proteinExistence type="predicted"/>
<keyword evidence="5" id="KW-0325">Glycoprotein</keyword>
<feature type="signal peptide" evidence="6">
    <location>
        <begin position="1"/>
        <end position="20"/>
    </location>
</feature>
<feature type="domain" description="Chitin-binding type-2" evidence="7">
    <location>
        <begin position="515"/>
        <end position="575"/>
    </location>
</feature>
<dbReference type="Pfam" id="PF01607">
    <property type="entry name" value="CBM_14"/>
    <property type="match status" value="7"/>
</dbReference>
<evidence type="ECO:0000256" key="6">
    <source>
        <dbReference type="SAM" id="SignalP"/>
    </source>
</evidence>
<evidence type="ECO:0000256" key="4">
    <source>
        <dbReference type="ARBA" id="ARBA00023157"/>
    </source>
</evidence>
<feature type="domain" description="Chitin-binding type-2" evidence="7">
    <location>
        <begin position="159"/>
        <end position="219"/>
    </location>
</feature>
<dbReference type="PROSITE" id="PS50940">
    <property type="entry name" value="CHIT_BIND_II"/>
    <property type="match status" value="8"/>
</dbReference>
<dbReference type="SMART" id="SM00494">
    <property type="entry name" value="ChtBD2"/>
    <property type="match status" value="8"/>
</dbReference>
<dbReference type="EMBL" id="CH933809">
    <property type="protein sequence ID" value="KRG06641.1"/>
    <property type="molecule type" value="Genomic_DNA"/>
</dbReference>
<dbReference type="InterPro" id="IPR051940">
    <property type="entry name" value="Chitin_bind-dev_reg"/>
</dbReference>
<evidence type="ECO:0000313" key="8">
    <source>
        <dbReference type="EMBL" id="KRG06641.1"/>
    </source>
</evidence>
<dbReference type="GO" id="GO:0005576">
    <property type="term" value="C:extracellular region"/>
    <property type="evidence" value="ECO:0007669"/>
    <property type="project" value="InterPro"/>
</dbReference>
<dbReference type="eggNOG" id="ENOG502TFN1">
    <property type="taxonomic scope" value="Eukaryota"/>
</dbReference>
<keyword evidence="4" id="KW-1015">Disulfide bond</keyword>
<feature type="chain" id="PRO_5006388138" description="Chitin-binding type-2 domain-containing protein" evidence="6">
    <location>
        <begin position="21"/>
        <end position="648"/>
    </location>
</feature>
<keyword evidence="1" id="KW-0147">Chitin-binding</keyword>
<sequence length="648" mass="73275">MKFVIFIGFLALCQYVLIEAQQFEAPEPEEDDTVTILNGSSLYTGNLSLCNNVANRVFLPYVGDCKKYYLCWDGEAIEKQCNKNYEFNARNQSCSYPDKANCMPKCESYNLTSFCYDRTCTKYVLCYYGIPVLRECQDGLQYNAETDRCDFPQHVDCVDNECMRLSDATELLYLPSKASCSQYFLCARGVAVKSSCAKGLYFSTSCNCCDYPNRSTCTIPALQRNIQPFSRMPLRSADVICPRHGAHFYAHKSRRDAYYYCVEGHGVTLDCTPGLWYDANVQECREPEKILIIVLQSIGALTQHRLPAKAQNVLGAGAIVAEGAQSLRWALKFLYGLALFGLFQCSGARVHLKLTPQSEEIVAPDPEENVIKPDGPFSNLVVNDINLCANMANQSLLPYIGNCSSFISCVDGKVDHIGTCYEGEPFEELCKGNATDCHLVFDQQYQVCTYSDIAEAKCLPECEEYNLTSFCYDRTCTKYVLCYYGIPVLRECYDGLQYNAETDRCDFPEYVDCVANDCPQEISVTNIRYLSSKAQCNKYFICSNGMPWPQECANGLAFNPECNCCDYASKVECKETVQQRNIQPYSRVPPRRADIICPDTGVHFYPHNSRRDSYYYCVEGQGITLDCTPGLLYDPKLHECRDPKYVQI</sequence>
<dbReference type="AlphaFoldDB" id="A0A0Q9XQ51"/>
<keyword evidence="2 6" id="KW-0732">Signal</keyword>
<dbReference type="GO" id="GO:0008061">
    <property type="term" value="F:chitin binding"/>
    <property type="evidence" value="ECO:0007669"/>
    <property type="project" value="UniProtKB-KW"/>
</dbReference>
<organism evidence="8 9">
    <name type="scientific">Drosophila mojavensis</name>
    <name type="common">Fruit fly</name>
    <dbReference type="NCBI Taxonomy" id="7230"/>
    <lineage>
        <taxon>Eukaryota</taxon>
        <taxon>Metazoa</taxon>
        <taxon>Ecdysozoa</taxon>
        <taxon>Arthropoda</taxon>
        <taxon>Hexapoda</taxon>
        <taxon>Insecta</taxon>
        <taxon>Pterygota</taxon>
        <taxon>Neoptera</taxon>
        <taxon>Endopterygota</taxon>
        <taxon>Diptera</taxon>
        <taxon>Brachycera</taxon>
        <taxon>Muscomorpha</taxon>
        <taxon>Ephydroidea</taxon>
        <taxon>Drosophilidae</taxon>
        <taxon>Drosophila</taxon>
    </lineage>
</organism>
<dbReference type="SUPFAM" id="SSF57625">
    <property type="entry name" value="Invertebrate chitin-binding proteins"/>
    <property type="match status" value="7"/>
</dbReference>
<evidence type="ECO:0000259" key="7">
    <source>
        <dbReference type="PROSITE" id="PS50940"/>
    </source>
</evidence>
<dbReference type="InterPro" id="IPR036508">
    <property type="entry name" value="Chitin-bd_dom_sf"/>
</dbReference>
<dbReference type="KEGG" id="dmo:Dmoj_GI13784"/>